<feature type="compositionally biased region" description="Low complexity" evidence="5">
    <location>
        <begin position="347"/>
        <end position="363"/>
    </location>
</feature>
<dbReference type="Proteomes" id="UP001431313">
    <property type="component" value="Unassembled WGS sequence"/>
</dbReference>
<keyword evidence="4 7" id="KW-0067">ATP-binding</keyword>
<dbReference type="CDD" id="cd03257">
    <property type="entry name" value="ABC_NikE_OppD_transporters"/>
    <property type="match status" value="1"/>
</dbReference>
<proteinExistence type="inferred from homology"/>
<evidence type="ECO:0000256" key="5">
    <source>
        <dbReference type="SAM" id="MobiDB-lite"/>
    </source>
</evidence>
<dbReference type="InterPro" id="IPR003439">
    <property type="entry name" value="ABC_transporter-like_ATP-bd"/>
</dbReference>
<keyword evidence="8" id="KW-1185">Reference proteome</keyword>
<reference evidence="7" key="1">
    <citation type="submission" date="2022-08" db="EMBL/GenBank/DDBJ databases">
        <authorList>
            <person name="Somphong A."/>
            <person name="Phongsopitanun W."/>
        </authorList>
    </citation>
    <scope>NUCLEOTIDE SEQUENCE</scope>
    <source>
        <strain evidence="7">LP05-1</strain>
    </source>
</reference>
<dbReference type="Pfam" id="PF00005">
    <property type="entry name" value="ABC_tran"/>
    <property type="match status" value="1"/>
</dbReference>
<dbReference type="PANTHER" id="PTHR43776">
    <property type="entry name" value="TRANSPORT ATP-BINDING PROTEIN"/>
    <property type="match status" value="1"/>
</dbReference>
<dbReference type="SUPFAM" id="SSF52540">
    <property type="entry name" value="P-loop containing nucleoside triphosphate hydrolases"/>
    <property type="match status" value="1"/>
</dbReference>
<dbReference type="PROSITE" id="PS00211">
    <property type="entry name" value="ABC_TRANSPORTER_1"/>
    <property type="match status" value="1"/>
</dbReference>
<evidence type="ECO:0000256" key="2">
    <source>
        <dbReference type="ARBA" id="ARBA00022448"/>
    </source>
</evidence>
<dbReference type="InterPro" id="IPR050319">
    <property type="entry name" value="ABC_transp_ATP-bind"/>
</dbReference>
<dbReference type="Gene3D" id="3.40.50.300">
    <property type="entry name" value="P-loop containing nucleotide triphosphate hydrolases"/>
    <property type="match status" value="1"/>
</dbReference>
<evidence type="ECO:0000256" key="1">
    <source>
        <dbReference type="ARBA" id="ARBA00005417"/>
    </source>
</evidence>
<keyword evidence="2" id="KW-0813">Transport</keyword>
<dbReference type="InterPro" id="IPR013563">
    <property type="entry name" value="Oligopep_ABC_C"/>
</dbReference>
<keyword evidence="3" id="KW-0547">Nucleotide-binding</keyword>
<dbReference type="InterPro" id="IPR017871">
    <property type="entry name" value="ABC_transporter-like_CS"/>
</dbReference>
<comment type="caution">
    <text evidence="7">The sequence shown here is derived from an EMBL/GenBank/DDBJ whole genome shotgun (WGS) entry which is preliminary data.</text>
</comment>
<dbReference type="RefSeq" id="WP_258784637.1">
    <property type="nucleotide sequence ID" value="NZ_JANUGQ010000001.1"/>
</dbReference>
<dbReference type="EMBL" id="JANUGQ010000001">
    <property type="protein sequence ID" value="MCS0634101.1"/>
    <property type="molecule type" value="Genomic_DNA"/>
</dbReference>
<feature type="compositionally biased region" description="Gly residues" evidence="5">
    <location>
        <begin position="418"/>
        <end position="430"/>
    </location>
</feature>
<dbReference type="GO" id="GO:0005524">
    <property type="term" value="F:ATP binding"/>
    <property type="evidence" value="ECO:0007669"/>
    <property type="project" value="UniProtKB-KW"/>
</dbReference>
<protein>
    <submittedName>
        <fullName evidence="7">ATP-binding cassette domain-containing protein</fullName>
    </submittedName>
</protein>
<evidence type="ECO:0000313" key="7">
    <source>
        <dbReference type="EMBL" id="MCS0634101.1"/>
    </source>
</evidence>
<evidence type="ECO:0000256" key="3">
    <source>
        <dbReference type="ARBA" id="ARBA00022741"/>
    </source>
</evidence>
<feature type="compositionally biased region" description="Pro residues" evidence="5">
    <location>
        <begin position="368"/>
        <end position="378"/>
    </location>
</feature>
<accession>A0ABT2C9S8</accession>
<organism evidence="7 8">
    <name type="scientific">Streptomyces pyxinae</name>
    <dbReference type="NCBI Taxonomy" id="2970734"/>
    <lineage>
        <taxon>Bacteria</taxon>
        <taxon>Bacillati</taxon>
        <taxon>Actinomycetota</taxon>
        <taxon>Actinomycetes</taxon>
        <taxon>Kitasatosporales</taxon>
        <taxon>Streptomycetaceae</taxon>
        <taxon>Streptomyces</taxon>
    </lineage>
</organism>
<comment type="similarity">
    <text evidence="1">Belongs to the ABC transporter superfamily.</text>
</comment>
<dbReference type="NCBIfam" id="TIGR01727">
    <property type="entry name" value="oligo_HPY"/>
    <property type="match status" value="1"/>
</dbReference>
<evidence type="ECO:0000259" key="6">
    <source>
        <dbReference type="PROSITE" id="PS50893"/>
    </source>
</evidence>
<dbReference type="InterPro" id="IPR027417">
    <property type="entry name" value="P-loop_NTPase"/>
</dbReference>
<name>A0ABT2C9S8_9ACTN</name>
<evidence type="ECO:0000256" key="4">
    <source>
        <dbReference type="ARBA" id="ARBA00022840"/>
    </source>
</evidence>
<feature type="compositionally biased region" description="Pro residues" evidence="5">
    <location>
        <begin position="399"/>
        <end position="413"/>
    </location>
</feature>
<evidence type="ECO:0000313" key="8">
    <source>
        <dbReference type="Proteomes" id="UP001431313"/>
    </source>
</evidence>
<sequence>MSLLELDGLKVHFPIRKGILFDRVVGHVYAVDGVSLKVEAGQTYGLVGESGCGKTTLGRAVLRLTGITSGEVVFDGTDLAGLDDEAMRRFRRRLQMVFQDPLGSLNPRQNIESILAEGMAAHGIGADREERREKIKEILARVGLPADALNRYPHEFSGGQRQRIGIARALVLEPDVIICDEPVSALDVSIQAQVINLLEELQESLGLTYLVIAHDLAVVRHISDVIGVMYLGSLVEEAPSDALYAAPRHPYTKALMSAVPVPDPDLEDRRERILLHGDLPSPANPPAGCRFHTRCPWVQDTLCATDRPELTDTGDGHRVACHWTAGIEAGTLVRTRATGIEAVTETAAVAEEPEAADAGPAPDLVSGPEPPAPVPGVPAPAAEADPKLPVPGVLGGAPAPGPAGAPGAPPPAGPGEAAEGGHGRTTGGAGQPAADRG</sequence>
<dbReference type="PROSITE" id="PS50893">
    <property type="entry name" value="ABC_TRANSPORTER_2"/>
    <property type="match status" value="1"/>
</dbReference>
<dbReference type="PANTHER" id="PTHR43776:SF7">
    <property type="entry name" value="D,D-DIPEPTIDE TRANSPORT ATP-BINDING PROTEIN DDPF-RELATED"/>
    <property type="match status" value="1"/>
</dbReference>
<dbReference type="InterPro" id="IPR003593">
    <property type="entry name" value="AAA+_ATPase"/>
</dbReference>
<feature type="domain" description="ABC transporter" evidence="6">
    <location>
        <begin position="15"/>
        <end position="256"/>
    </location>
</feature>
<dbReference type="Pfam" id="PF08352">
    <property type="entry name" value="oligo_HPY"/>
    <property type="match status" value="1"/>
</dbReference>
<feature type="region of interest" description="Disordered" evidence="5">
    <location>
        <begin position="347"/>
        <end position="437"/>
    </location>
</feature>
<dbReference type="SMART" id="SM00382">
    <property type="entry name" value="AAA"/>
    <property type="match status" value="1"/>
</dbReference>
<gene>
    <name evidence="7" type="ORF">NX801_00160</name>
</gene>